<keyword evidence="10 12" id="KW-0406">Ion transport</keyword>
<evidence type="ECO:0000256" key="3">
    <source>
        <dbReference type="ARBA" id="ARBA00022448"/>
    </source>
</evidence>
<comment type="similarity">
    <text evidence="2 12">Belongs to the HAK/KUP transporter (TC 2.A.72) family.</text>
</comment>
<feature type="domain" description="K+ potassium transporter integral membrane" evidence="13">
    <location>
        <begin position="4"/>
        <end position="450"/>
    </location>
</feature>
<comment type="caution">
    <text evidence="15">The sequence shown here is derived from an EMBL/GenBank/DDBJ whole genome shotgun (WGS) entry which is preliminary data.</text>
</comment>
<keyword evidence="9 12" id="KW-1133">Transmembrane helix</keyword>
<dbReference type="GO" id="GO:0015079">
    <property type="term" value="F:potassium ion transmembrane transporter activity"/>
    <property type="evidence" value="ECO:0007669"/>
    <property type="project" value="UniProtKB-UniRule"/>
</dbReference>
<evidence type="ECO:0000313" key="16">
    <source>
        <dbReference type="Proteomes" id="UP000254711"/>
    </source>
</evidence>
<evidence type="ECO:0000313" key="15">
    <source>
        <dbReference type="EMBL" id="RDI99026.1"/>
    </source>
</evidence>
<evidence type="ECO:0000256" key="2">
    <source>
        <dbReference type="ARBA" id="ARBA00007019"/>
    </source>
</evidence>
<dbReference type="PANTHER" id="PTHR30540">
    <property type="entry name" value="OSMOTIC STRESS POTASSIUM TRANSPORTER"/>
    <property type="match status" value="1"/>
</dbReference>
<proteinExistence type="inferred from homology"/>
<evidence type="ECO:0000256" key="10">
    <source>
        <dbReference type="ARBA" id="ARBA00023065"/>
    </source>
</evidence>
<dbReference type="GO" id="GO:0015293">
    <property type="term" value="F:symporter activity"/>
    <property type="evidence" value="ECO:0007669"/>
    <property type="project" value="UniProtKB-UniRule"/>
</dbReference>
<evidence type="ECO:0000259" key="14">
    <source>
        <dbReference type="Pfam" id="PF22776"/>
    </source>
</evidence>
<feature type="transmembrane region" description="Helical" evidence="12">
    <location>
        <begin position="88"/>
        <end position="113"/>
    </location>
</feature>
<feature type="domain" description="K+ potassium transporter C-terminal" evidence="14">
    <location>
        <begin position="461"/>
        <end position="610"/>
    </location>
</feature>
<protein>
    <recommendedName>
        <fullName evidence="12">Probable potassium transport system protein Kup</fullName>
    </recommendedName>
</protein>
<dbReference type="OrthoDB" id="9805577at2"/>
<comment type="function">
    <text evidence="12">Transport of potassium into the cell. Likely operates as a K(+):H(+) symporter.</text>
</comment>
<evidence type="ECO:0000256" key="7">
    <source>
        <dbReference type="ARBA" id="ARBA00022847"/>
    </source>
</evidence>
<feature type="transmembrane region" description="Helical" evidence="12">
    <location>
        <begin position="196"/>
        <end position="220"/>
    </location>
</feature>
<keyword evidence="16" id="KW-1185">Reference proteome</keyword>
<evidence type="ECO:0000256" key="12">
    <source>
        <dbReference type="HAMAP-Rule" id="MF_01522"/>
    </source>
</evidence>
<dbReference type="Pfam" id="PF02705">
    <property type="entry name" value="K_trans"/>
    <property type="match status" value="1"/>
</dbReference>
<feature type="transmembrane region" description="Helical" evidence="12">
    <location>
        <begin position="232"/>
        <end position="254"/>
    </location>
</feature>
<dbReference type="AlphaFoldDB" id="A0A370K8Q4"/>
<evidence type="ECO:0000256" key="9">
    <source>
        <dbReference type="ARBA" id="ARBA00022989"/>
    </source>
</evidence>
<name>A0A370K8Q4_9GAMM</name>
<dbReference type="EMBL" id="QQSY01000002">
    <property type="protein sequence ID" value="RDI99026.1"/>
    <property type="molecule type" value="Genomic_DNA"/>
</dbReference>
<feature type="transmembrane region" description="Helical" evidence="12">
    <location>
        <begin position="320"/>
        <end position="344"/>
    </location>
</feature>
<evidence type="ECO:0000256" key="4">
    <source>
        <dbReference type="ARBA" id="ARBA00022475"/>
    </source>
</evidence>
<dbReference type="GO" id="GO:0005886">
    <property type="term" value="C:plasma membrane"/>
    <property type="evidence" value="ECO:0007669"/>
    <property type="project" value="UniProtKB-SubCell"/>
</dbReference>
<evidence type="ECO:0000256" key="8">
    <source>
        <dbReference type="ARBA" id="ARBA00022958"/>
    </source>
</evidence>
<keyword evidence="11 12" id="KW-0472">Membrane</keyword>
<feature type="transmembrane region" description="Helical" evidence="12">
    <location>
        <begin position="37"/>
        <end position="55"/>
    </location>
</feature>
<dbReference type="InterPro" id="IPR023051">
    <property type="entry name" value="Kup"/>
</dbReference>
<dbReference type="Pfam" id="PF22776">
    <property type="entry name" value="K_trans_C"/>
    <property type="match status" value="1"/>
</dbReference>
<dbReference type="Proteomes" id="UP000254711">
    <property type="component" value="Unassembled WGS sequence"/>
</dbReference>
<evidence type="ECO:0000256" key="5">
    <source>
        <dbReference type="ARBA" id="ARBA00022538"/>
    </source>
</evidence>
<dbReference type="InterPro" id="IPR053952">
    <property type="entry name" value="K_trans_C"/>
</dbReference>
<reference evidence="15 16" key="1">
    <citation type="submission" date="2018-07" db="EMBL/GenBank/DDBJ databases">
        <title>Dyella solisilvae sp. nov., isolated from the pine and broad-leaved mixed forest soil.</title>
        <authorList>
            <person name="Gao Z."/>
            <person name="Qiu L."/>
        </authorList>
    </citation>
    <scope>NUCLEOTIDE SEQUENCE [LARGE SCALE GENOMIC DNA]</scope>
    <source>
        <strain evidence="15 16">DHG54</strain>
    </source>
</reference>
<keyword evidence="5 12" id="KW-0633">Potassium transport</keyword>
<accession>A0A370K8Q4</accession>
<feature type="transmembrane region" description="Helical" evidence="12">
    <location>
        <begin position="156"/>
        <end position="176"/>
    </location>
</feature>
<keyword evidence="3 12" id="KW-0813">Transport</keyword>
<keyword evidence="7 12" id="KW-0769">Symport</keyword>
<evidence type="ECO:0000256" key="11">
    <source>
        <dbReference type="ARBA" id="ARBA00023136"/>
    </source>
</evidence>
<keyword evidence="4 12" id="KW-1003">Cell membrane</keyword>
<feature type="transmembrane region" description="Helical" evidence="12">
    <location>
        <begin position="274"/>
        <end position="299"/>
    </location>
</feature>
<feature type="transmembrane region" description="Helical" evidence="12">
    <location>
        <begin position="350"/>
        <end position="372"/>
    </location>
</feature>
<comment type="subcellular location">
    <subcellularLocation>
        <location evidence="12">Cell membrane</location>
        <topology evidence="12">Multi-pass membrane protein</topology>
    </subcellularLocation>
    <subcellularLocation>
        <location evidence="1">Membrane</location>
        <topology evidence="1">Multi-pass membrane protein</topology>
    </subcellularLocation>
</comment>
<keyword evidence="6 12" id="KW-0812">Transmembrane</keyword>
<dbReference type="HAMAP" id="MF_01522">
    <property type="entry name" value="Kup"/>
    <property type="match status" value="1"/>
</dbReference>
<evidence type="ECO:0000259" key="13">
    <source>
        <dbReference type="Pfam" id="PF02705"/>
    </source>
</evidence>
<sequence length="610" mass="66374">MAAAVGALGVVFGDIGTSPLYTFKTVLDLTGAHTPATILGVISLLIWTLIIVTTVKYAGFAMRIDNDGEGGILALMALIGVKRQKRPLIVAVGLFGAALIYGDGAITPAISVLSALEGLDIAAPSLKHFVLPLAVVILLALFSLQPMGTAKIGRAFGPIMALWFLTMAVLGLWGTARHPSILWALNPYYGFHYLLNSHGVGFVVLGGVFLCVTGAEALYADMGHFGAGPIKFAWSTLVFPSLVLNYAGQGAIVLDGASTEGNIFYRLCPEPLTLPLIILSTIATIIASQSIITGAFSMTRQAILLGWMPRLKIQQTSREGYGQIYVGAVNWILMAVTIGLALGFRRSDNLAGAYGIAVSATMLMTTGLLFIAMREIWKWNVFACIAVAGLFFVVDASFFASNMMKLLEGGYVPLILATLVYLVMFVWHEGITAVGKRLAENPVSIEDYFKEIAEAGVARVPGTAVFLTRTKGNMPPVMMWYVKHSHALHERVLAVTLDIASRPYIPVNERLQMKEVIPNFWSITATYGFMQRPDLPALMSQIVTRGCPMDSHELTYFIGMEKIVPRQDGRGLPRWIEFLFRIQLRNSTRVTDYLHVPPDQVVDIGRQVSI</sequence>
<feature type="transmembrane region" description="Helical" evidence="12">
    <location>
        <begin position="411"/>
        <end position="427"/>
    </location>
</feature>
<feature type="transmembrane region" description="Helical" evidence="12">
    <location>
        <begin position="125"/>
        <end position="144"/>
    </location>
</feature>
<evidence type="ECO:0000256" key="6">
    <source>
        <dbReference type="ARBA" id="ARBA00022692"/>
    </source>
</evidence>
<dbReference type="InterPro" id="IPR003855">
    <property type="entry name" value="K+_transporter"/>
</dbReference>
<dbReference type="PANTHER" id="PTHR30540:SF79">
    <property type="entry name" value="LOW AFFINITY POTASSIUM TRANSPORT SYSTEM PROTEIN KUP"/>
    <property type="match status" value="1"/>
</dbReference>
<organism evidence="15 16">
    <name type="scientific">Dyella solisilvae</name>
    <dbReference type="NCBI Taxonomy" id="1920168"/>
    <lineage>
        <taxon>Bacteria</taxon>
        <taxon>Pseudomonadati</taxon>
        <taxon>Pseudomonadota</taxon>
        <taxon>Gammaproteobacteria</taxon>
        <taxon>Lysobacterales</taxon>
        <taxon>Rhodanobacteraceae</taxon>
        <taxon>Dyella</taxon>
    </lineage>
</organism>
<comment type="catalytic activity">
    <reaction evidence="12">
        <text>K(+)(in) + H(+)(in) = K(+)(out) + H(+)(out)</text>
        <dbReference type="Rhea" id="RHEA:28490"/>
        <dbReference type="ChEBI" id="CHEBI:15378"/>
        <dbReference type="ChEBI" id="CHEBI:29103"/>
    </reaction>
</comment>
<feature type="transmembrane region" description="Helical" evidence="12">
    <location>
        <begin position="379"/>
        <end position="399"/>
    </location>
</feature>
<evidence type="ECO:0000256" key="1">
    <source>
        <dbReference type="ARBA" id="ARBA00004141"/>
    </source>
</evidence>
<keyword evidence="8 12" id="KW-0630">Potassium</keyword>
<gene>
    <name evidence="12" type="primary">kup</name>
    <name evidence="15" type="ORF">DVT68_11085</name>
</gene>
<dbReference type="InterPro" id="IPR053951">
    <property type="entry name" value="K_trans_N"/>
</dbReference>